<feature type="transmembrane region" description="Helical" evidence="1">
    <location>
        <begin position="88"/>
        <end position="110"/>
    </location>
</feature>
<protein>
    <submittedName>
        <fullName evidence="2">Uncharacterized protein</fullName>
    </submittedName>
</protein>
<feature type="transmembrane region" description="Helical" evidence="1">
    <location>
        <begin position="122"/>
        <end position="140"/>
    </location>
</feature>
<reference evidence="2 3" key="1">
    <citation type="submission" date="2018-12" db="EMBL/GenBank/DDBJ databases">
        <authorList>
            <person name="Grouzdev D.S."/>
            <person name="Krutkina M.S."/>
        </authorList>
    </citation>
    <scope>NUCLEOTIDE SEQUENCE [LARGE SCALE GENOMIC DNA]</scope>
    <source>
        <strain evidence="2 3">RmlP026</strain>
    </source>
</reference>
<dbReference type="RefSeq" id="WP_129227755.1">
    <property type="nucleotide sequence ID" value="NZ_QYBB01000017.1"/>
</dbReference>
<sequence length="153" mass="16320">MGAGGKTSLKDMGRLIMCLFTTARIGSGPFSRFAFAACALKFVLYVVTQTVVLIGTPTYTRLSLDADMLCLAVAVLAMCRARDAGTRGLYGFLGGIAAFYGVGFLLLFGFKATGTVFNVSTVRVISIVPQVTLLIFVWWMSRRPSASSQLGPA</sequence>
<proteinExistence type="predicted"/>
<feature type="transmembrane region" description="Helical" evidence="1">
    <location>
        <begin position="33"/>
        <end position="56"/>
    </location>
</feature>
<evidence type="ECO:0000313" key="3">
    <source>
        <dbReference type="Proteomes" id="UP000290759"/>
    </source>
</evidence>
<organism evidence="2 3">
    <name type="scientific">Lichenibacterium minor</name>
    <dbReference type="NCBI Taxonomy" id="2316528"/>
    <lineage>
        <taxon>Bacteria</taxon>
        <taxon>Pseudomonadati</taxon>
        <taxon>Pseudomonadota</taxon>
        <taxon>Alphaproteobacteria</taxon>
        <taxon>Hyphomicrobiales</taxon>
        <taxon>Lichenihabitantaceae</taxon>
        <taxon>Lichenibacterium</taxon>
    </lineage>
</organism>
<dbReference type="Proteomes" id="UP000290759">
    <property type="component" value="Unassembled WGS sequence"/>
</dbReference>
<evidence type="ECO:0000313" key="2">
    <source>
        <dbReference type="EMBL" id="RYC31075.1"/>
    </source>
</evidence>
<reference evidence="2 3" key="2">
    <citation type="submission" date="2019-02" db="EMBL/GenBank/DDBJ databases">
        <title>'Lichenibacterium ramalinii' gen. nov. sp. nov., 'Lichenibacterium minor' gen. nov. sp. nov.</title>
        <authorList>
            <person name="Pankratov T."/>
        </authorList>
    </citation>
    <scope>NUCLEOTIDE SEQUENCE [LARGE SCALE GENOMIC DNA]</scope>
    <source>
        <strain evidence="2 3">RmlP026</strain>
    </source>
</reference>
<keyword evidence="3" id="KW-1185">Reference proteome</keyword>
<keyword evidence="1" id="KW-0472">Membrane</keyword>
<name>A0A4Q2U881_9HYPH</name>
<accession>A0A4Q2U881</accession>
<keyword evidence="1" id="KW-1133">Transmembrane helix</keyword>
<keyword evidence="1" id="KW-0812">Transmembrane</keyword>
<dbReference type="AlphaFoldDB" id="A0A4Q2U881"/>
<comment type="caution">
    <text evidence="2">The sequence shown here is derived from an EMBL/GenBank/DDBJ whole genome shotgun (WGS) entry which is preliminary data.</text>
</comment>
<evidence type="ECO:0000256" key="1">
    <source>
        <dbReference type="SAM" id="Phobius"/>
    </source>
</evidence>
<dbReference type="EMBL" id="QYBB01000017">
    <property type="protein sequence ID" value="RYC31075.1"/>
    <property type="molecule type" value="Genomic_DNA"/>
</dbReference>
<gene>
    <name evidence="2" type="ORF">D3273_15275</name>
</gene>